<name>A0A6N1VI80_9HYPH</name>
<evidence type="ECO:0000313" key="1">
    <source>
        <dbReference type="EMBL" id="QKV20518.1"/>
    </source>
</evidence>
<dbReference type="Proteomes" id="UP000509367">
    <property type="component" value="Chromosome"/>
</dbReference>
<protein>
    <recommendedName>
        <fullName evidence="3">Twin-arginine translocation pathway signal</fullName>
    </recommendedName>
</protein>
<reference evidence="1 2" key="1">
    <citation type="submission" date="2020-06" db="EMBL/GenBank/DDBJ databases">
        <title>Oricola thermophila sp. nov. isolated from a tidal sediments.</title>
        <authorList>
            <person name="Kwon K.K."/>
            <person name="Yang S.-H."/>
            <person name="Park M.-J."/>
        </authorList>
    </citation>
    <scope>NUCLEOTIDE SEQUENCE [LARGE SCALE GENOMIC DNA]</scope>
    <source>
        <strain evidence="1 2">MEBiC13590</strain>
    </source>
</reference>
<keyword evidence="2" id="KW-1185">Reference proteome</keyword>
<evidence type="ECO:0000313" key="2">
    <source>
        <dbReference type="Proteomes" id="UP000509367"/>
    </source>
</evidence>
<accession>A0A6N1VI80</accession>
<sequence length="107" mass="11341">MGVAAVLAVSVAACAKNPESIAPAYVSEMTYQNFTCQQLVQEQQRLNDAYAVAEAQQKKARSNDIAGVILLGLPVSSMSGDNIAPQIANLKGQQEAVRKAMIMKNCG</sequence>
<proteinExistence type="predicted"/>
<evidence type="ECO:0008006" key="3">
    <source>
        <dbReference type="Google" id="ProtNLM"/>
    </source>
</evidence>
<organism evidence="1 2">
    <name type="scientific">Oricola thermophila</name>
    <dbReference type="NCBI Taxonomy" id="2742145"/>
    <lineage>
        <taxon>Bacteria</taxon>
        <taxon>Pseudomonadati</taxon>
        <taxon>Pseudomonadota</taxon>
        <taxon>Alphaproteobacteria</taxon>
        <taxon>Hyphomicrobiales</taxon>
        <taxon>Ahrensiaceae</taxon>
        <taxon>Oricola</taxon>
    </lineage>
</organism>
<dbReference type="EMBL" id="CP054836">
    <property type="protein sequence ID" value="QKV20518.1"/>
    <property type="molecule type" value="Genomic_DNA"/>
</dbReference>
<dbReference type="AlphaFoldDB" id="A0A6N1VI80"/>
<gene>
    <name evidence="1" type="ORF">HTY61_04140</name>
</gene>
<dbReference type="KEGG" id="orm:HTY61_04140"/>